<proteinExistence type="inferred from homology"/>
<comment type="similarity">
    <text evidence="1">Belongs to the ABC transporter superfamily.</text>
</comment>
<dbReference type="Pfam" id="PF00005">
    <property type="entry name" value="ABC_tran"/>
    <property type="match status" value="1"/>
</dbReference>
<dbReference type="SMART" id="SM00382">
    <property type="entry name" value="AAA"/>
    <property type="match status" value="1"/>
</dbReference>
<evidence type="ECO:0000256" key="3">
    <source>
        <dbReference type="ARBA" id="ARBA00022741"/>
    </source>
</evidence>
<dbReference type="SUPFAM" id="SSF52540">
    <property type="entry name" value="P-loop containing nucleoside triphosphate hydrolases"/>
    <property type="match status" value="1"/>
</dbReference>
<dbReference type="InterPro" id="IPR027417">
    <property type="entry name" value="P-loop_NTPase"/>
</dbReference>
<dbReference type="InterPro" id="IPR017871">
    <property type="entry name" value="ABC_transporter-like_CS"/>
</dbReference>
<evidence type="ECO:0000256" key="1">
    <source>
        <dbReference type="ARBA" id="ARBA00005417"/>
    </source>
</evidence>
<dbReference type="InterPro" id="IPR003593">
    <property type="entry name" value="AAA+_ATPase"/>
</dbReference>
<dbReference type="PANTHER" id="PTHR42734:SF17">
    <property type="entry name" value="METAL TRANSPORT SYSTEM ATP-BINDING PROTEIN TM_0124-RELATED"/>
    <property type="match status" value="1"/>
</dbReference>
<accession>A0A380S891</accession>
<dbReference type="AlphaFoldDB" id="A0A380S891"/>
<dbReference type="Proteomes" id="UP000255423">
    <property type="component" value="Unassembled WGS sequence"/>
</dbReference>
<gene>
    <name evidence="6" type="ORF">SAMN05661053_2799</name>
</gene>
<dbReference type="RefSeq" id="WP_109573599.1">
    <property type="nucleotide sequence ID" value="NZ_UHJL01000005.1"/>
</dbReference>
<evidence type="ECO:0000256" key="2">
    <source>
        <dbReference type="ARBA" id="ARBA00022448"/>
    </source>
</evidence>
<keyword evidence="2" id="KW-0813">Transport</keyword>
<dbReference type="CDD" id="cd03235">
    <property type="entry name" value="ABC_Metallic_Cations"/>
    <property type="match status" value="1"/>
</dbReference>
<evidence type="ECO:0000259" key="5">
    <source>
        <dbReference type="PROSITE" id="PS50893"/>
    </source>
</evidence>
<evidence type="ECO:0000313" key="6">
    <source>
        <dbReference type="EMBL" id="SUQ25995.1"/>
    </source>
</evidence>
<dbReference type="PROSITE" id="PS50893">
    <property type="entry name" value="ABC_TRANSPORTER_2"/>
    <property type="match status" value="1"/>
</dbReference>
<dbReference type="GO" id="GO:0016887">
    <property type="term" value="F:ATP hydrolysis activity"/>
    <property type="evidence" value="ECO:0007669"/>
    <property type="project" value="InterPro"/>
</dbReference>
<evidence type="ECO:0000256" key="4">
    <source>
        <dbReference type="ARBA" id="ARBA00022840"/>
    </source>
</evidence>
<dbReference type="InterPro" id="IPR003439">
    <property type="entry name" value="ABC_transporter-like_ATP-bd"/>
</dbReference>
<dbReference type="Gene3D" id="3.40.50.300">
    <property type="entry name" value="P-loop containing nucleotide triphosphate hydrolases"/>
    <property type="match status" value="1"/>
</dbReference>
<keyword evidence="3" id="KW-0547">Nucleotide-binding</keyword>
<keyword evidence="4 6" id="KW-0067">ATP-binding</keyword>
<reference evidence="6 7" key="1">
    <citation type="submission" date="2017-08" db="EMBL/GenBank/DDBJ databases">
        <authorList>
            <person name="de Groot N.N."/>
        </authorList>
    </citation>
    <scope>NUCLEOTIDE SEQUENCE [LARGE SCALE GENOMIC DNA]</scope>
    <source>
        <strain evidence="6 7">HM2</strain>
    </source>
</reference>
<protein>
    <submittedName>
        <fullName evidence="6">Zinc transport system ATP-binding protein</fullName>
    </submittedName>
</protein>
<dbReference type="PROSITE" id="PS00211">
    <property type="entry name" value="ABC_TRANSPORTER_1"/>
    <property type="match status" value="1"/>
</dbReference>
<name>A0A380S891_FIBSU</name>
<sequence length="255" mass="27632">MAAIDIKNLTFGYGKSPVLTDVNLSIDENDFVAIIGPNGGGKSTLMRLMVGLLKPTSGTVRVFGEKVPTKKVAIGYVPQNTNKNIDFPITVGECVATGKIGLSPKSDEVKAALERVHIGGYLDRRLGELSGGERQRVLIARSLVCNPKILFLDEPSNNIDVAGIEALYSMLAEFSETMTIVIVTHDLMALSHKVKSVVCVNHSVHYHEGANLTEEMLHSTYGCEVDLIAHGVPHRVLGSHDHTHGGCCEHHHHEV</sequence>
<dbReference type="PANTHER" id="PTHR42734">
    <property type="entry name" value="METAL TRANSPORT SYSTEM ATP-BINDING PROTEIN TM_0124-RELATED"/>
    <property type="match status" value="1"/>
</dbReference>
<feature type="domain" description="ABC transporter" evidence="5">
    <location>
        <begin position="4"/>
        <end position="227"/>
    </location>
</feature>
<evidence type="ECO:0000313" key="7">
    <source>
        <dbReference type="Proteomes" id="UP000255423"/>
    </source>
</evidence>
<organism evidence="6 7">
    <name type="scientific">Fibrobacter succinogenes</name>
    <name type="common">Bacteroides succinogenes</name>
    <dbReference type="NCBI Taxonomy" id="833"/>
    <lineage>
        <taxon>Bacteria</taxon>
        <taxon>Pseudomonadati</taxon>
        <taxon>Fibrobacterota</taxon>
        <taxon>Fibrobacteria</taxon>
        <taxon>Fibrobacterales</taxon>
        <taxon>Fibrobacteraceae</taxon>
        <taxon>Fibrobacter</taxon>
    </lineage>
</organism>
<dbReference type="EMBL" id="UHJL01000005">
    <property type="protein sequence ID" value="SUQ25995.1"/>
    <property type="molecule type" value="Genomic_DNA"/>
</dbReference>
<dbReference type="InterPro" id="IPR050153">
    <property type="entry name" value="Metal_Ion_Import_ABC"/>
</dbReference>
<dbReference type="GO" id="GO:0005524">
    <property type="term" value="F:ATP binding"/>
    <property type="evidence" value="ECO:0007669"/>
    <property type="project" value="UniProtKB-KW"/>
</dbReference>